<dbReference type="Proteomes" id="UP000616114">
    <property type="component" value="Unassembled WGS sequence"/>
</dbReference>
<dbReference type="EMBL" id="BMFY01000002">
    <property type="protein sequence ID" value="GGA05729.1"/>
    <property type="molecule type" value="Genomic_DNA"/>
</dbReference>
<dbReference type="RefSeq" id="WP_188549412.1">
    <property type="nucleotide sequence ID" value="NZ_BMFY01000002.1"/>
</dbReference>
<evidence type="ECO:0000313" key="3">
    <source>
        <dbReference type="EMBL" id="GGA05729.1"/>
    </source>
</evidence>
<reference evidence="3" key="1">
    <citation type="journal article" date="2014" name="Int. J. Syst. Evol. Microbiol.">
        <title>Complete genome sequence of Corynebacterium casei LMG S-19264T (=DSM 44701T), isolated from a smear-ripened cheese.</title>
        <authorList>
            <consortium name="US DOE Joint Genome Institute (JGI-PGF)"/>
            <person name="Walter F."/>
            <person name="Albersmeier A."/>
            <person name="Kalinowski J."/>
            <person name="Ruckert C."/>
        </authorList>
    </citation>
    <scope>NUCLEOTIDE SEQUENCE</scope>
    <source>
        <strain evidence="3">CGMCC 1.12785</strain>
    </source>
</reference>
<evidence type="ECO:0000259" key="2">
    <source>
        <dbReference type="Pfam" id="PF19348"/>
    </source>
</evidence>
<feature type="domain" description="DUF5926" evidence="2">
    <location>
        <begin position="29"/>
        <end position="295"/>
    </location>
</feature>
<name>A0A8J2TVZ1_9MICO</name>
<reference evidence="3" key="2">
    <citation type="submission" date="2020-09" db="EMBL/GenBank/DDBJ databases">
        <authorList>
            <person name="Sun Q."/>
            <person name="Zhou Y."/>
        </authorList>
    </citation>
    <scope>NUCLEOTIDE SEQUENCE</scope>
    <source>
        <strain evidence="3">CGMCC 1.12785</strain>
    </source>
</reference>
<evidence type="ECO:0000313" key="4">
    <source>
        <dbReference type="Proteomes" id="UP000616114"/>
    </source>
</evidence>
<dbReference type="InterPro" id="IPR045970">
    <property type="entry name" value="DUF5926"/>
</dbReference>
<accession>A0A8J2TVZ1</accession>
<evidence type="ECO:0000256" key="1">
    <source>
        <dbReference type="SAM" id="MobiDB-lite"/>
    </source>
</evidence>
<organism evidence="3 4">
    <name type="scientific">Sediminivirga luteola</name>
    <dbReference type="NCBI Taxonomy" id="1774748"/>
    <lineage>
        <taxon>Bacteria</taxon>
        <taxon>Bacillati</taxon>
        <taxon>Actinomycetota</taxon>
        <taxon>Actinomycetes</taxon>
        <taxon>Micrococcales</taxon>
        <taxon>Brevibacteriaceae</taxon>
        <taxon>Sediminivirga</taxon>
    </lineage>
</organism>
<sequence length="295" mass="31375">MGKKSRKSTADVIAKRKARAASAAFVARPFEGLPFEADLVCFKELVPAATATAKLNEENGGTEITFASLLPGGAQAMHRQDGVVFAGMQTPFSSPDPSRDVAAAILKAKDAEPGAIVNATTNPGEGPRLQDILDLDAPFSVTVQEGFDYWIAPGQAEGEEAEQLAEALEQANTRVHPTEKLVSASGAYWTRMGEKVFVRWARTEHEETVVDALARLHAAGENTFGGAGRFLGTFRAHGITVPVWELDAGSQPDDAEEPLAAFAKDFDAALAETTPLSAQERSARAGVASRQLTIR</sequence>
<keyword evidence="4" id="KW-1185">Reference proteome</keyword>
<feature type="region of interest" description="Disordered" evidence="1">
    <location>
        <begin position="273"/>
        <end position="295"/>
    </location>
</feature>
<dbReference type="AlphaFoldDB" id="A0A8J2TVZ1"/>
<dbReference type="Pfam" id="PF19348">
    <property type="entry name" value="DUF5926"/>
    <property type="match status" value="1"/>
</dbReference>
<protein>
    <recommendedName>
        <fullName evidence="2">DUF5926 domain-containing protein</fullName>
    </recommendedName>
</protein>
<gene>
    <name evidence="3" type="ORF">GCM10011333_05730</name>
</gene>
<comment type="caution">
    <text evidence="3">The sequence shown here is derived from an EMBL/GenBank/DDBJ whole genome shotgun (WGS) entry which is preliminary data.</text>
</comment>
<proteinExistence type="predicted"/>